<dbReference type="InterPro" id="IPR036873">
    <property type="entry name" value="Rhodanese-like_dom_sf"/>
</dbReference>
<dbReference type="AlphaFoldDB" id="A0A379TFS0"/>
<dbReference type="Pfam" id="PF26341">
    <property type="entry name" value="AAA_SelU"/>
    <property type="match status" value="1"/>
</dbReference>
<dbReference type="EMBL" id="UGXG01000002">
    <property type="protein sequence ID" value="SUG48990.1"/>
    <property type="molecule type" value="Genomic_DNA"/>
</dbReference>
<evidence type="ECO:0000256" key="6">
    <source>
        <dbReference type="ARBA" id="ARBA00066463"/>
    </source>
</evidence>
<dbReference type="Proteomes" id="UP000254741">
    <property type="component" value="Unassembled WGS sequence"/>
</dbReference>
<dbReference type="InterPro" id="IPR001763">
    <property type="entry name" value="Rhodanese-like_dom"/>
</dbReference>
<dbReference type="InterPro" id="IPR017582">
    <property type="entry name" value="SelU"/>
</dbReference>
<dbReference type="Gene3D" id="3.40.250.10">
    <property type="entry name" value="Rhodanese-like domain"/>
    <property type="match status" value="1"/>
</dbReference>
<dbReference type="FunFam" id="3.40.250.10:FF:000009">
    <property type="entry name" value="tRNA 2-selenouridine/geranyl-2-thiouridine synthase"/>
    <property type="match status" value="1"/>
</dbReference>
<evidence type="ECO:0000256" key="3">
    <source>
        <dbReference type="ARBA" id="ARBA00050862"/>
    </source>
</evidence>
<proteinExistence type="inferred from homology"/>
<gene>
    <name evidence="9" type="primary">selU_1</name>
    <name evidence="9" type="ORF">NCTC8297_04313</name>
</gene>
<feature type="domain" description="Rhodanese" evidence="8">
    <location>
        <begin position="11"/>
        <end position="134"/>
    </location>
</feature>
<evidence type="ECO:0000256" key="4">
    <source>
        <dbReference type="ARBA" id="ARBA00055294"/>
    </source>
</evidence>
<dbReference type="EC" id="2.9.1.3" evidence="6"/>
<evidence type="ECO:0000313" key="9">
    <source>
        <dbReference type="EMBL" id="SUG48990.1"/>
    </source>
</evidence>
<dbReference type="CDD" id="cd01520">
    <property type="entry name" value="RHOD_YbbB"/>
    <property type="match status" value="1"/>
</dbReference>
<sequence length="195" mass="21540">MNHETNYHALLIADTPLIDVRAPIEFQQGAMPGAINLPLMMDDERAAVGTCYKRQGADAALALGHRLVCGDIRQQRLEAWKAAYQRFPNGYLCCARGGQRSHIVQRWLQETGIDCPLIEGGYKALRQTAIQATWQLVQKPILLIGGCTGSGKTQLVRQQPNGVDLEGLARHRGSSFGRTLKPQLSQASFENKTCR</sequence>
<comment type="similarity">
    <text evidence="5">Belongs to the SelU family.</text>
</comment>
<evidence type="ECO:0000259" key="8">
    <source>
        <dbReference type="PROSITE" id="PS50206"/>
    </source>
</evidence>
<comment type="catalytic activity">
    <reaction evidence="3">
        <text>5-methylaminomethyl-2-thiouridine(34) in tRNA + selenophosphate + (2E)-geranyl diphosphate + H2O + H(+) = 5-methylaminomethyl-2-selenouridine(34) in tRNA + (2E)-thiogeraniol + phosphate + diphosphate</text>
        <dbReference type="Rhea" id="RHEA:42716"/>
        <dbReference type="Rhea" id="RHEA-COMP:10195"/>
        <dbReference type="Rhea" id="RHEA-COMP:10196"/>
        <dbReference type="ChEBI" id="CHEBI:15377"/>
        <dbReference type="ChEBI" id="CHEBI:15378"/>
        <dbReference type="ChEBI" id="CHEBI:16144"/>
        <dbReference type="ChEBI" id="CHEBI:33019"/>
        <dbReference type="ChEBI" id="CHEBI:43474"/>
        <dbReference type="ChEBI" id="CHEBI:58057"/>
        <dbReference type="ChEBI" id="CHEBI:74455"/>
        <dbReference type="ChEBI" id="CHEBI:82743"/>
        <dbReference type="ChEBI" id="CHEBI:143703"/>
        <dbReference type="EC" id="2.9.1.3"/>
    </reaction>
    <physiologicalReaction direction="left-to-right" evidence="3">
        <dbReference type="Rhea" id="RHEA:42717"/>
    </physiologicalReaction>
</comment>
<evidence type="ECO:0000313" key="10">
    <source>
        <dbReference type="Proteomes" id="UP000254741"/>
    </source>
</evidence>
<reference evidence="9 10" key="1">
    <citation type="submission" date="2018-06" db="EMBL/GenBank/DDBJ databases">
        <authorList>
            <consortium name="Pathogen Informatics"/>
            <person name="Doyle S."/>
        </authorList>
    </citation>
    <scope>NUCLEOTIDE SEQUENCE [LARGE SCALE GENOMIC DNA]</scope>
    <source>
        <strain evidence="9 10">NCTC8297</strain>
    </source>
</reference>
<dbReference type="GO" id="GO:0043828">
    <property type="term" value="F:tRNA 2-selenouridine synthase activity"/>
    <property type="evidence" value="ECO:0007669"/>
    <property type="project" value="UniProtKB-EC"/>
</dbReference>
<dbReference type="InterPro" id="IPR058840">
    <property type="entry name" value="AAA_SelU"/>
</dbReference>
<keyword evidence="2" id="KW-0711">Selenium</keyword>
<dbReference type="PROSITE" id="PS50206">
    <property type="entry name" value="RHODANESE_3"/>
    <property type="match status" value="1"/>
</dbReference>
<dbReference type="GO" id="GO:0002098">
    <property type="term" value="P:tRNA wobble uridine modification"/>
    <property type="evidence" value="ECO:0007669"/>
    <property type="project" value="InterPro"/>
</dbReference>
<dbReference type="Pfam" id="PF00581">
    <property type="entry name" value="Rhodanese"/>
    <property type="match status" value="1"/>
</dbReference>
<evidence type="ECO:0000256" key="7">
    <source>
        <dbReference type="ARBA" id="ARBA00073823"/>
    </source>
</evidence>
<dbReference type="SUPFAM" id="SSF52821">
    <property type="entry name" value="Rhodanese/Cell cycle control phosphatase"/>
    <property type="match status" value="1"/>
</dbReference>
<comment type="function">
    <text evidence="4">Involved in the post-transcriptional modification of the uridine at the wobble position (U34) of tRNA(Lys), tRNA(Glu) and tRNA(Gln). Catalyzes the conversion of 2-thiouridine (S2U-RNA) to 2-selenouridine (Se2U-RNA). Acts in a two-step process involving geranylation of 2-thiouridine (S2U) to S-geranyl-2-thiouridine (geS2U) and subsequent selenation of the latter derivative to 2-selenouridine (Se2U) in the tRNA chain.</text>
</comment>
<evidence type="ECO:0000256" key="1">
    <source>
        <dbReference type="ARBA" id="ARBA00022679"/>
    </source>
</evidence>
<name>A0A379TFS0_SALER</name>
<dbReference type="PANTHER" id="PTHR30401:SF0">
    <property type="entry name" value="TRNA 2-SELENOURIDINE SYNTHASE"/>
    <property type="match status" value="1"/>
</dbReference>
<dbReference type="SMART" id="SM00450">
    <property type="entry name" value="RHOD"/>
    <property type="match status" value="1"/>
</dbReference>
<organism evidence="9 10">
    <name type="scientific">Salmonella enterica subsp. arizonae</name>
    <dbReference type="NCBI Taxonomy" id="59203"/>
    <lineage>
        <taxon>Bacteria</taxon>
        <taxon>Pseudomonadati</taxon>
        <taxon>Pseudomonadota</taxon>
        <taxon>Gammaproteobacteria</taxon>
        <taxon>Enterobacterales</taxon>
        <taxon>Enterobacteriaceae</taxon>
        <taxon>Salmonella</taxon>
    </lineage>
</organism>
<keyword evidence="1 9" id="KW-0808">Transferase</keyword>
<dbReference type="NCBIfam" id="TIGR03167">
    <property type="entry name" value="tRNA_sel_U_synt"/>
    <property type="match status" value="1"/>
</dbReference>
<protein>
    <recommendedName>
        <fullName evidence="7">tRNA 2-selenouridine synthase</fullName>
        <ecNumber evidence="6">2.9.1.3</ecNumber>
    </recommendedName>
</protein>
<dbReference type="PANTHER" id="PTHR30401">
    <property type="entry name" value="TRNA 2-SELENOURIDINE SYNTHASE"/>
    <property type="match status" value="1"/>
</dbReference>
<evidence type="ECO:0000256" key="2">
    <source>
        <dbReference type="ARBA" id="ARBA00023266"/>
    </source>
</evidence>
<evidence type="ECO:0000256" key="5">
    <source>
        <dbReference type="ARBA" id="ARBA00060843"/>
    </source>
</evidence>
<accession>A0A379TFS0</accession>